<protein>
    <submittedName>
        <fullName evidence="8">RNA methyltransferase</fullName>
    </submittedName>
</protein>
<dbReference type="GO" id="GO:0008173">
    <property type="term" value="F:RNA methyltransferase activity"/>
    <property type="evidence" value="ECO:0007669"/>
    <property type="project" value="InterPro"/>
</dbReference>
<reference evidence="8 9" key="1">
    <citation type="submission" date="2017-09" db="EMBL/GenBank/DDBJ databases">
        <title>Bacterial strain isolated from the female urinary microbiota.</title>
        <authorList>
            <person name="Thomas-White K."/>
            <person name="Kumar N."/>
            <person name="Forster S."/>
            <person name="Putonti C."/>
            <person name="Lawley T."/>
            <person name="Wolfe A.J."/>
        </authorList>
    </citation>
    <scope>NUCLEOTIDE SEQUENCE [LARGE SCALE GENOMIC DNA]</scope>
    <source>
        <strain evidence="8 9">UMB1301</strain>
    </source>
</reference>
<feature type="binding site" evidence="5">
    <location>
        <position position="370"/>
    </location>
    <ligand>
        <name>S-adenosyl-L-methionine</name>
        <dbReference type="ChEBI" id="CHEBI:59789"/>
    </ligand>
</feature>
<dbReference type="PROSITE" id="PS51686">
    <property type="entry name" value="SAM_MT_RSMB_NOP"/>
    <property type="match status" value="1"/>
</dbReference>
<keyword evidence="2 5" id="KW-0808">Transferase</keyword>
<evidence type="ECO:0000256" key="2">
    <source>
        <dbReference type="ARBA" id="ARBA00022679"/>
    </source>
</evidence>
<evidence type="ECO:0000256" key="5">
    <source>
        <dbReference type="PROSITE-ProRule" id="PRU01023"/>
    </source>
</evidence>
<keyword evidence="3 5" id="KW-0949">S-adenosyl-L-methionine</keyword>
<name>A0A2N6VQM9_9MICO</name>
<dbReference type="SUPFAM" id="SSF48013">
    <property type="entry name" value="NusB-like"/>
    <property type="match status" value="1"/>
</dbReference>
<comment type="caution">
    <text evidence="8">The sequence shown here is derived from an EMBL/GenBank/DDBJ whole genome shotgun (WGS) entry which is preliminary data.</text>
</comment>
<evidence type="ECO:0000259" key="7">
    <source>
        <dbReference type="PROSITE" id="PS51686"/>
    </source>
</evidence>
<evidence type="ECO:0000256" key="3">
    <source>
        <dbReference type="ARBA" id="ARBA00022691"/>
    </source>
</evidence>
<comment type="similarity">
    <text evidence="5">Belongs to the class I-like SAM-binding methyltransferase superfamily. RsmB/NOP family.</text>
</comment>
<sequence length="494" mass="53324">MTDASDRKNNSRGSRGGRGPGGRGRGGKKFQGHRERPKANPRVIAWEVLRDVDLNDAYANLLLPAKLERTRMSGPDAAMCTEMTYGTLRARRFYDAIIEKVSDRPVDQIEAAVLNAMRLGAHQILAMRVADHAAVSETVGVISKNADSKIANRAAGFVNAILRRITEKSREEWLEVVTEGLSDDERLEISTSHPAWIIRSLRQALVANGRNAEELTQLLEAHNTPARVCLSVLDGTRDQVAQKHGEPTELSPIGVTLTHGDPAHVDAVASGHARVQDEGSQLVALALVEAEAHEDPSDPWLDLCAGPGGKTSVLAAHAGNKKVDAVDASAHRTELVKDSTRAFDNVQAVNDDGREFAAAHPNTYARVLVDVPCSGLGALRRRPEARWRRKPSDIGALGGVQRDLLRTAIEATKSGGVIAYTTCSPHVAETLMVIEDIVKKQPVTVMDAPEVVAQLSGKPAQTLESATVASGRVVQLWPHIHSTDGMFLALLKKD</sequence>
<evidence type="ECO:0000313" key="8">
    <source>
        <dbReference type="EMBL" id="PMD06426.1"/>
    </source>
</evidence>
<gene>
    <name evidence="8" type="ORF">CJ199_03420</name>
</gene>
<evidence type="ECO:0000256" key="6">
    <source>
        <dbReference type="SAM" id="MobiDB-lite"/>
    </source>
</evidence>
<proteinExistence type="inferred from homology"/>
<dbReference type="InterPro" id="IPR006027">
    <property type="entry name" value="NusB_RsmB_TIM44"/>
</dbReference>
<feature type="active site" description="Nucleophile" evidence="5">
    <location>
        <position position="423"/>
    </location>
</feature>
<dbReference type="EMBL" id="PNHK01000001">
    <property type="protein sequence ID" value="PMD06426.1"/>
    <property type="molecule type" value="Genomic_DNA"/>
</dbReference>
<dbReference type="InterPro" id="IPR001678">
    <property type="entry name" value="MeTrfase_RsmB-F_NOP2_dom"/>
</dbReference>
<evidence type="ECO:0000313" key="9">
    <source>
        <dbReference type="Proteomes" id="UP000235598"/>
    </source>
</evidence>
<dbReference type="InterPro" id="IPR035926">
    <property type="entry name" value="NusB-like_sf"/>
</dbReference>
<feature type="binding site" evidence="5">
    <location>
        <position position="352"/>
    </location>
    <ligand>
        <name>S-adenosyl-L-methionine</name>
        <dbReference type="ChEBI" id="CHEBI:59789"/>
    </ligand>
</feature>
<dbReference type="PRINTS" id="PR02008">
    <property type="entry name" value="RCMTFAMILY"/>
</dbReference>
<evidence type="ECO:0000256" key="1">
    <source>
        <dbReference type="ARBA" id="ARBA00022603"/>
    </source>
</evidence>
<dbReference type="OrthoDB" id="9810297at2"/>
<dbReference type="InterPro" id="IPR029063">
    <property type="entry name" value="SAM-dependent_MTases_sf"/>
</dbReference>
<feature type="compositionally biased region" description="Gly residues" evidence="6">
    <location>
        <begin position="14"/>
        <end position="24"/>
    </location>
</feature>
<dbReference type="AlphaFoldDB" id="A0A2N6VQM9"/>
<dbReference type="Pfam" id="PF01189">
    <property type="entry name" value="Methyltr_RsmB-F"/>
    <property type="match status" value="1"/>
</dbReference>
<evidence type="ECO:0000256" key="4">
    <source>
        <dbReference type="ARBA" id="ARBA00022884"/>
    </source>
</evidence>
<dbReference type="PANTHER" id="PTHR22807">
    <property type="entry name" value="NOP2 YEAST -RELATED NOL1/NOP2/FMU SUN DOMAIN-CONTAINING"/>
    <property type="match status" value="1"/>
</dbReference>
<dbReference type="PANTHER" id="PTHR22807:SF53">
    <property type="entry name" value="RIBOSOMAL RNA SMALL SUBUNIT METHYLTRANSFERASE B-RELATED"/>
    <property type="match status" value="1"/>
</dbReference>
<dbReference type="GO" id="GO:0003723">
    <property type="term" value="F:RNA binding"/>
    <property type="evidence" value="ECO:0007669"/>
    <property type="project" value="UniProtKB-UniRule"/>
</dbReference>
<dbReference type="Gene3D" id="1.10.940.10">
    <property type="entry name" value="NusB-like"/>
    <property type="match status" value="1"/>
</dbReference>
<accession>A0A2N6VQM9</accession>
<feature type="binding site" evidence="5">
    <location>
        <position position="327"/>
    </location>
    <ligand>
        <name>S-adenosyl-L-methionine</name>
        <dbReference type="ChEBI" id="CHEBI:59789"/>
    </ligand>
</feature>
<organism evidence="8 9">
    <name type="scientific">Brevibacterium paucivorans</name>
    <dbReference type="NCBI Taxonomy" id="170994"/>
    <lineage>
        <taxon>Bacteria</taxon>
        <taxon>Bacillati</taxon>
        <taxon>Actinomycetota</taxon>
        <taxon>Actinomycetes</taxon>
        <taxon>Micrococcales</taxon>
        <taxon>Brevibacteriaceae</taxon>
        <taxon>Brevibacterium</taxon>
    </lineage>
</organism>
<feature type="domain" description="SAM-dependent MTase RsmB/NOP-type" evidence="7">
    <location>
        <begin position="204"/>
        <end position="494"/>
    </location>
</feature>
<dbReference type="Proteomes" id="UP000235598">
    <property type="component" value="Unassembled WGS sequence"/>
</dbReference>
<dbReference type="SUPFAM" id="SSF53335">
    <property type="entry name" value="S-adenosyl-L-methionine-dependent methyltransferases"/>
    <property type="match status" value="1"/>
</dbReference>
<dbReference type="GO" id="GO:0006355">
    <property type="term" value="P:regulation of DNA-templated transcription"/>
    <property type="evidence" value="ECO:0007669"/>
    <property type="project" value="InterPro"/>
</dbReference>
<dbReference type="Gene3D" id="3.40.50.150">
    <property type="entry name" value="Vaccinia Virus protein VP39"/>
    <property type="match status" value="1"/>
</dbReference>
<dbReference type="Pfam" id="PF01029">
    <property type="entry name" value="NusB"/>
    <property type="match status" value="1"/>
</dbReference>
<keyword evidence="4 5" id="KW-0694">RNA-binding</keyword>
<dbReference type="InterPro" id="IPR023267">
    <property type="entry name" value="RCMT"/>
</dbReference>
<dbReference type="InterPro" id="IPR049560">
    <property type="entry name" value="MeTrfase_RsmB-F_NOP2_cat"/>
</dbReference>
<dbReference type="RefSeq" id="WP_102238071.1">
    <property type="nucleotide sequence ID" value="NZ_PNHK01000001.1"/>
</dbReference>
<feature type="binding site" evidence="5">
    <location>
        <begin position="304"/>
        <end position="310"/>
    </location>
    <ligand>
        <name>S-adenosyl-L-methionine</name>
        <dbReference type="ChEBI" id="CHEBI:59789"/>
    </ligand>
</feature>
<keyword evidence="1 5" id="KW-0489">Methyltransferase</keyword>
<feature type="region of interest" description="Disordered" evidence="6">
    <location>
        <begin position="1"/>
        <end position="38"/>
    </location>
</feature>
<dbReference type="CDD" id="cd02440">
    <property type="entry name" value="AdoMet_MTases"/>
    <property type="match status" value="1"/>
</dbReference>
<dbReference type="GO" id="GO:0001510">
    <property type="term" value="P:RNA methylation"/>
    <property type="evidence" value="ECO:0007669"/>
    <property type="project" value="InterPro"/>
</dbReference>